<dbReference type="EMBL" id="AP008213">
    <property type="protein sequence ID" value="BAH93750.1"/>
    <property type="molecule type" value="Genomic_DNA"/>
</dbReference>
<proteinExistence type="predicted"/>
<gene>
    <name evidence="1" type="ordered locus">Os07g0115450</name>
</gene>
<reference evidence="1 2" key="1">
    <citation type="journal article" date="2005" name="Nature">
        <title>The map-based sequence of the rice genome.</title>
        <authorList>
            <consortium name="International rice genome sequencing project (IRGSP)"/>
            <person name="Matsumoto T."/>
            <person name="Wu J."/>
            <person name="Kanamori H."/>
            <person name="Katayose Y."/>
            <person name="Fujisawa M."/>
            <person name="Namiki N."/>
            <person name="Mizuno H."/>
            <person name="Yamamoto K."/>
            <person name="Antonio B.A."/>
            <person name="Baba T."/>
            <person name="Sakata K."/>
            <person name="Nagamura Y."/>
            <person name="Aoki H."/>
            <person name="Arikawa K."/>
            <person name="Arita K."/>
            <person name="Bito T."/>
            <person name="Chiden Y."/>
            <person name="Fujitsuka N."/>
            <person name="Fukunaka R."/>
            <person name="Hamada M."/>
            <person name="Harada C."/>
            <person name="Hayashi A."/>
            <person name="Hijishita S."/>
            <person name="Honda M."/>
            <person name="Hosokawa S."/>
            <person name="Ichikawa Y."/>
            <person name="Idonuma A."/>
            <person name="Iijima M."/>
            <person name="Ikeda M."/>
            <person name="Ikeno M."/>
            <person name="Ito K."/>
            <person name="Ito S."/>
            <person name="Ito T."/>
            <person name="Ito Y."/>
            <person name="Ito Y."/>
            <person name="Iwabuchi A."/>
            <person name="Kamiya K."/>
            <person name="Karasawa W."/>
            <person name="Kurita K."/>
            <person name="Katagiri S."/>
            <person name="Kikuta A."/>
            <person name="Kobayashi H."/>
            <person name="Kobayashi N."/>
            <person name="Machita K."/>
            <person name="Maehara T."/>
            <person name="Masukawa M."/>
            <person name="Mizubayashi T."/>
            <person name="Mukai Y."/>
            <person name="Nagasaki H."/>
            <person name="Nagata Y."/>
            <person name="Naito S."/>
            <person name="Nakashima M."/>
            <person name="Nakama Y."/>
            <person name="Nakamichi Y."/>
            <person name="Nakamura M."/>
            <person name="Meguro A."/>
            <person name="Negishi M."/>
            <person name="Ohta I."/>
            <person name="Ohta T."/>
            <person name="Okamoto M."/>
            <person name="Ono N."/>
            <person name="Saji S."/>
            <person name="Sakaguchi M."/>
            <person name="Sakai K."/>
            <person name="Shibata M."/>
            <person name="Shimokawa T."/>
            <person name="Song J."/>
            <person name="Takazaki Y."/>
            <person name="Terasawa K."/>
            <person name="Tsugane M."/>
            <person name="Tsuji K."/>
            <person name="Ueda S."/>
            <person name="Waki K."/>
            <person name="Yamagata H."/>
            <person name="Yamamoto M."/>
            <person name="Yamamoto S."/>
            <person name="Yamane H."/>
            <person name="Yoshiki S."/>
            <person name="Yoshihara R."/>
            <person name="Yukawa K."/>
            <person name="Zhong H."/>
            <person name="Yano M."/>
            <person name="Yuan Q."/>
            <person name="Ouyang S."/>
            <person name="Liu J."/>
            <person name="Jones K.M."/>
            <person name="Gansberger K."/>
            <person name="Moffat K."/>
            <person name="Hill J."/>
            <person name="Bera J."/>
            <person name="Fadrosh D."/>
            <person name="Jin S."/>
            <person name="Johri S."/>
            <person name="Kim M."/>
            <person name="Overton L."/>
            <person name="Reardon M."/>
            <person name="Tsitrin T."/>
            <person name="Vuong H."/>
            <person name="Weaver B."/>
            <person name="Ciecko A."/>
            <person name="Tallon L."/>
            <person name="Jackson J."/>
            <person name="Pai G."/>
            <person name="Aken S.V."/>
            <person name="Utterback T."/>
            <person name="Reidmuller S."/>
            <person name="Feldblyum T."/>
            <person name="Hsiao J."/>
            <person name="Zismann V."/>
            <person name="Iobst S."/>
            <person name="de Vazeille A.R."/>
            <person name="Buell C.R."/>
            <person name="Ying K."/>
            <person name="Li Y."/>
            <person name="Lu T."/>
            <person name="Huang Y."/>
            <person name="Zhao Q."/>
            <person name="Feng Q."/>
            <person name="Zhang L."/>
            <person name="Zhu J."/>
            <person name="Weng Q."/>
            <person name="Mu J."/>
            <person name="Lu Y."/>
            <person name="Fan D."/>
            <person name="Liu Y."/>
            <person name="Guan J."/>
            <person name="Zhang Y."/>
            <person name="Yu S."/>
            <person name="Liu X."/>
            <person name="Zhang Y."/>
            <person name="Hong G."/>
            <person name="Han B."/>
            <person name="Choisne N."/>
            <person name="Demange N."/>
            <person name="Orjeda G."/>
            <person name="Samain S."/>
            <person name="Cattolico L."/>
            <person name="Pelletier E."/>
            <person name="Couloux A."/>
            <person name="Segurens B."/>
            <person name="Wincker P."/>
            <person name="D'Hont A."/>
            <person name="Scarpelli C."/>
            <person name="Weissenbach J."/>
            <person name="Salanoubat M."/>
            <person name="Quetier F."/>
            <person name="Yu Y."/>
            <person name="Kim H.R."/>
            <person name="Rambo T."/>
            <person name="Currie J."/>
            <person name="Collura K."/>
            <person name="Luo M."/>
            <person name="Yang T."/>
            <person name="Ammiraju J.S.S."/>
            <person name="Engler F."/>
            <person name="Soderlund C."/>
            <person name="Wing R.A."/>
            <person name="Palmer L.E."/>
            <person name="de la Bastide M."/>
            <person name="Spiegel L."/>
            <person name="Nascimento L."/>
            <person name="Zutavern T."/>
            <person name="O'Shaughnessy A."/>
            <person name="Dike S."/>
            <person name="Dedhia N."/>
            <person name="Preston R."/>
            <person name="Balija V."/>
            <person name="McCombie W.R."/>
            <person name="Chow T."/>
            <person name="Chen H."/>
            <person name="Chung M."/>
            <person name="Chen C."/>
            <person name="Shaw J."/>
            <person name="Wu H."/>
            <person name="Hsiao K."/>
            <person name="Chao Y."/>
            <person name="Chu M."/>
            <person name="Cheng C."/>
            <person name="Hour A."/>
            <person name="Lee P."/>
            <person name="Lin S."/>
            <person name="Lin Y."/>
            <person name="Liou J."/>
            <person name="Liu S."/>
            <person name="Hsing Y."/>
            <person name="Raghuvanshi S."/>
            <person name="Mohanty A."/>
            <person name="Bharti A.K."/>
            <person name="Gaur A."/>
            <person name="Gupta V."/>
            <person name="Kumar D."/>
            <person name="Ravi V."/>
            <person name="Vij S."/>
            <person name="Kapur A."/>
            <person name="Khurana P."/>
            <person name="Khurana P."/>
            <person name="Khurana J.P."/>
            <person name="Tyagi A.K."/>
            <person name="Gaikwad K."/>
            <person name="Singh A."/>
            <person name="Dalal V."/>
            <person name="Srivastava S."/>
            <person name="Dixit A."/>
            <person name="Pal A.K."/>
            <person name="Ghazi I.A."/>
            <person name="Yadav M."/>
            <person name="Pandit A."/>
            <person name="Bhargava A."/>
            <person name="Sureshbabu K."/>
            <person name="Batra K."/>
            <person name="Sharma T.R."/>
            <person name="Mohapatra T."/>
            <person name="Singh N.K."/>
            <person name="Messing J."/>
            <person name="Nelson A.B."/>
            <person name="Fuks G."/>
            <person name="Kavchok S."/>
            <person name="Keizer G."/>
            <person name="Linton E."/>
            <person name="Llaca V."/>
            <person name="Song R."/>
            <person name="Tanyolac B."/>
            <person name="Young S."/>
            <person name="Ho-Il K."/>
            <person name="Hahn J.H."/>
            <person name="Sangsakoo G."/>
            <person name="Vanavichit A."/>
            <person name="de Mattos Luiz.A.T."/>
            <person name="Zimmer P.D."/>
            <person name="Malone G."/>
            <person name="Dellagostin O."/>
            <person name="de Oliveira A.C."/>
            <person name="Bevan M."/>
            <person name="Bancroft I."/>
            <person name="Minx P."/>
            <person name="Cordum H."/>
            <person name="Wilson R."/>
            <person name="Cheng Z."/>
            <person name="Jin W."/>
            <person name="Jiang J."/>
            <person name="Leong S.A."/>
            <person name="Iwama H."/>
            <person name="Gojobori T."/>
            <person name="Itoh T."/>
            <person name="Niimura Y."/>
            <person name="Fujii Y."/>
            <person name="Habara T."/>
            <person name="Sakai H."/>
            <person name="Sato Y."/>
            <person name="Wilson G."/>
            <person name="Kumar K."/>
            <person name="McCouch S."/>
            <person name="Juretic N."/>
            <person name="Hoen D."/>
            <person name="Wright S."/>
            <person name="Bruskiewich R."/>
            <person name="Bureau T."/>
            <person name="Miyao A."/>
            <person name="Hirochika H."/>
            <person name="Nishikawa T."/>
            <person name="Kadowaki K."/>
            <person name="Sugiura M."/>
            <person name="Burr B."/>
            <person name="Sasaki T."/>
        </authorList>
    </citation>
    <scope>NUCLEOTIDE SEQUENCE [LARGE SCALE GENOMIC DNA]</scope>
    <source>
        <strain evidence="2">cv. Nipponbare</strain>
    </source>
</reference>
<name>C7J4I2_ORYSJ</name>
<protein>
    <submittedName>
        <fullName evidence="1">Os07g0115450 protein</fullName>
    </submittedName>
</protein>
<evidence type="ECO:0000313" key="1">
    <source>
        <dbReference type="EMBL" id="BAH93750.1"/>
    </source>
</evidence>
<reference evidence="2" key="2">
    <citation type="journal article" date="2008" name="Nucleic Acids Res.">
        <title>The rice annotation project database (RAP-DB): 2008 update.</title>
        <authorList>
            <consortium name="The rice annotation project (RAP)"/>
        </authorList>
    </citation>
    <scope>GENOME REANNOTATION</scope>
    <source>
        <strain evidence="2">cv. Nipponbare</strain>
    </source>
</reference>
<sequence length="90" mass="10147">MEREREWDNARPHANCSAKCPGHRAAGSARYGHRYVTYAHKMSGIQKLVTWHWHPPVCTNCTICTFTSYVLPNSSFIHSIVEVISASALC</sequence>
<dbReference type="KEGG" id="dosa:Os07g0115450"/>
<dbReference type="AlphaFoldDB" id="C7J4I2"/>
<evidence type="ECO:0000313" key="2">
    <source>
        <dbReference type="Proteomes" id="UP000000763"/>
    </source>
</evidence>
<accession>C7J4I2</accession>
<dbReference type="Proteomes" id="UP000000763">
    <property type="component" value="Chromosome 7"/>
</dbReference>
<organism evidence="1 2">
    <name type="scientific">Oryza sativa subsp. japonica</name>
    <name type="common">Rice</name>
    <dbReference type="NCBI Taxonomy" id="39947"/>
    <lineage>
        <taxon>Eukaryota</taxon>
        <taxon>Viridiplantae</taxon>
        <taxon>Streptophyta</taxon>
        <taxon>Embryophyta</taxon>
        <taxon>Tracheophyta</taxon>
        <taxon>Spermatophyta</taxon>
        <taxon>Magnoliopsida</taxon>
        <taxon>Liliopsida</taxon>
        <taxon>Poales</taxon>
        <taxon>Poaceae</taxon>
        <taxon>BOP clade</taxon>
        <taxon>Oryzoideae</taxon>
        <taxon>Oryzeae</taxon>
        <taxon>Oryzinae</taxon>
        <taxon>Oryza</taxon>
        <taxon>Oryza sativa</taxon>
    </lineage>
</organism>